<evidence type="ECO:0000256" key="1">
    <source>
        <dbReference type="SAM" id="Coils"/>
    </source>
</evidence>
<organism evidence="3 4">
    <name type="scientific">Cafeteria roenbergensis</name>
    <name type="common">Marine flagellate</name>
    <dbReference type="NCBI Taxonomy" id="33653"/>
    <lineage>
        <taxon>Eukaryota</taxon>
        <taxon>Sar</taxon>
        <taxon>Stramenopiles</taxon>
        <taxon>Bigyra</taxon>
        <taxon>Opalozoa</taxon>
        <taxon>Bicosoecida</taxon>
        <taxon>Cafeteriaceae</taxon>
        <taxon>Cafeteria</taxon>
    </lineage>
</organism>
<reference evidence="3 4" key="1">
    <citation type="submission" date="2019-07" db="EMBL/GenBank/DDBJ databases">
        <title>Genomes of Cafeteria roenbergensis.</title>
        <authorList>
            <person name="Fischer M.G."/>
            <person name="Hackl T."/>
            <person name="Roman M."/>
        </authorList>
    </citation>
    <scope>NUCLEOTIDE SEQUENCE [LARGE SCALE GENOMIC DNA]</scope>
    <source>
        <strain evidence="3 4">BVI</strain>
    </source>
</reference>
<dbReference type="EMBL" id="VLTN01000006">
    <property type="protein sequence ID" value="KAA0155705.1"/>
    <property type="molecule type" value="Genomic_DNA"/>
</dbReference>
<gene>
    <name evidence="3" type="ORF">FNF29_01620</name>
</gene>
<comment type="caution">
    <text evidence="3">The sequence shown here is derived from an EMBL/GenBank/DDBJ whole genome shotgun (WGS) entry which is preliminary data.</text>
</comment>
<feature type="region of interest" description="Disordered" evidence="2">
    <location>
        <begin position="134"/>
        <end position="154"/>
    </location>
</feature>
<accession>A0A5A8CRJ3</accession>
<feature type="coiled-coil region" evidence="1">
    <location>
        <begin position="354"/>
        <end position="405"/>
    </location>
</feature>
<evidence type="ECO:0000256" key="2">
    <source>
        <dbReference type="SAM" id="MobiDB-lite"/>
    </source>
</evidence>
<evidence type="ECO:0000313" key="3">
    <source>
        <dbReference type="EMBL" id="KAA0155705.1"/>
    </source>
</evidence>
<feature type="region of interest" description="Disordered" evidence="2">
    <location>
        <begin position="74"/>
        <end position="96"/>
    </location>
</feature>
<dbReference type="AlphaFoldDB" id="A0A5A8CRJ3"/>
<sequence length="552" mass="56637">MAQAAISSSIQSANAATASRLAGIHIAEAEGRATVAAELCQLRAAVEATGRETHSVAQWQQSLSQAVAAFAKAPMAGEQRQQRPRDPALGARGQCSEVAAVAHSSASFDDQHRRVVQIEQEEDERAAARLLSFRPDSAGKEAASNQKPLPSTPAAARSAAAAAVDPVAYQELLAGVLRDRAVSQSQAAADAASAKFVEERAKRLSQQSELLRLREACQLMLTEREAIAEHVERHHAVVAALDGVAFRLAASGSAPAAAVAAANLRRAVALGRDVPASEAFFADTAADGTAAGDAAAGQTGCDGGAVSAATTPVPTGLPLPWNVAATAGPGGSRIAVDGVESFVGFLFSHATHAASEAKQEMATAQQTIAQQQIELQSMRSHESELRAASAQLSEKTAQLQAAESKATADAAAIAALREQVASSRRTAESAAAAREKESRQQLRQYRDMHRRLLRALAAAAAALHGAAVQSNALAAEMLETAHRGSPTGAADSDDEGVSARGDALLDIAQAAMAAHSSAQQCLSDAQASGACMRGSLGTAPATPSSVATFARV</sequence>
<proteinExistence type="predicted"/>
<dbReference type="Proteomes" id="UP000323011">
    <property type="component" value="Unassembled WGS sequence"/>
</dbReference>
<keyword evidence="4" id="KW-1185">Reference proteome</keyword>
<evidence type="ECO:0000313" key="4">
    <source>
        <dbReference type="Proteomes" id="UP000323011"/>
    </source>
</evidence>
<protein>
    <submittedName>
        <fullName evidence="3">Uncharacterized protein</fullName>
    </submittedName>
</protein>
<keyword evidence="1" id="KW-0175">Coiled coil</keyword>
<name>A0A5A8CRJ3_CAFRO</name>